<organism evidence="2 3">
    <name type="scientific">Yersinia enterocolitica LC20</name>
    <dbReference type="NCBI Taxonomy" id="1443113"/>
    <lineage>
        <taxon>Bacteria</taxon>
        <taxon>Pseudomonadati</taxon>
        <taxon>Pseudomonadota</taxon>
        <taxon>Gammaproteobacteria</taxon>
        <taxon>Enterobacterales</taxon>
        <taxon>Yersiniaceae</taxon>
        <taxon>Yersinia</taxon>
    </lineage>
</organism>
<evidence type="ECO:0000313" key="2">
    <source>
        <dbReference type="EMBL" id="ATX62817.1"/>
    </source>
</evidence>
<feature type="transmembrane region" description="Helical" evidence="1">
    <location>
        <begin position="115"/>
        <end position="136"/>
    </location>
</feature>
<dbReference type="EMBL" id="CP007448">
    <property type="protein sequence ID" value="ATX62817.1"/>
    <property type="molecule type" value="Genomic_DNA"/>
</dbReference>
<dbReference type="AlphaFoldDB" id="A0A7U5PGM8"/>
<feature type="transmembrane region" description="Helical" evidence="1">
    <location>
        <begin position="216"/>
        <end position="235"/>
    </location>
</feature>
<keyword evidence="1" id="KW-0472">Membrane</keyword>
<reference evidence="2 3" key="1">
    <citation type="submission" date="2017-11" db="EMBL/GenBank/DDBJ databases">
        <title>The complete genome sequence and comparative genome analysis of Yersinia enterocolitica strain LC20.</title>
        <authorList>
            <person name="Shi G."/>
            <person name="Su M."/>
            <person name="Liang J."/>
            <person name="Gu W."/>
            <person name="Xiao Y."/>
            <person name="Zhang Z."/>
            <person name="Qiu H."/>
            <person name="Duan R."/>
            <person name="Zhang Z."/>
            <person name="Li Y."/>
            <person name="Zhang X."/>
            <person name="Ling Y."/>
            <person name="Song L."/>
            <person name="Chen M."/>
            <person name="Zhao Y."/>
            <person name="Wu J."/>
            <person name="Jing H."/>
            <person name="Xiao J."/>
            <person name="Wang X."/>
        </authorList>
    </citation>
    <scope>NUCLEOTIDE SEQUENCE [LARGE SCALE GENOMIC DNA]</scope>
    <source>
        <strain evidence="2 3">LC20</strain>
    </source>
</reference>
<gene>
    <name evidence="2" type="ORF">LC20_07465</name>
</gene>
<name>A0A7U5PGM8_YEREN</name>
<keyword evidence="1" id="KW-1133">Transmembrane helix</keyword>
<dbReference type="Proteomes" id="UP000230961">
    <property type="component" value="Chromosome"/>
</dbReference>
<evidence type="ECO:0000256" key="1">
    <source>
        <dbReference type="SAM" id="Phobius"/>
    </source>
</evidence>
<evidence type="ECO:0000313" key="3">
    <source>
        <dbReference type="Proteomes" id="UP000230961"/>
    </source>
</evidence>
<feature type="transmembrane region" description="Helical" evidence="1">
    <location>
        <begin position="12"/>
        <end position="36"/>
    </location>
</feature>
<proteinExistence type="predicted"/>
<protein>
    <submittedName>
        <fullName evidence="2">Uncharacterized protein</fullName>
    </submittedName>
</protein>
<sequence length="260" mass="30200">MMSDVFSGYLDVYKNLLIILIFILCFVRVGGISFFIKLFLRAIRVNYTDNDLKKHDDAYFNVQLFRLFNGVNVKSESDVKIICDALDQNKIERSLFRFSGFFGMLGVRRQIRFEVIMMSILGVLCFGAGLNMLYAAPKMKVNYVSYTYKDESVLISKYRVYDYEKNNSYNKKDCQKLVPDENNINYLACEYLLSSDKDIKEELQDAIASEMIAIKVYFGLIIGFFFMGAIIVLGYTNFRQLNKIVCDIKEENRNNLNLDC</sequence>
<accession>A0A7U5PGM8</accession>
<dbReference type="KEGG" id="yel:LC20_07465"/>
<keyword evidence="1" id="KW-0812">Transmembrane</keyword>